<dbReference type="PANTHER" id="PTHR15284:SF0">
    <property type="entry name" value="GH23983P"/>
    <property type="match status" value="1"/>
</dbReference>
<organism evidence="8 9">
    <name type="scientific">Popillia japonica</name>
    <name type="common">Japanese beetle</name>
    <dbReference type="NCBI Taxonomy" id="7064"/>
    <lineage>
        <taxon>Eukaryota</taxon>
        <taxon>Metazoa</taxon>
        <taxon>Ecdysozoa</taxon>
        <taxon>Arthropoda</taxon>
        <taxon>Hexapoda</taxon>
        <taxon>Insecta</taxon>
        <taxon>Pterygota</taxon>
        <taxon>Neoptera</taxon>
        <taxon>Endopterygota</taxon>
        <taxon>Coleoptera</taxon>
        <taxon>Polyphaga</taxon>
        <taxon>Scarabaeiformia</taxon>
        <taxon>Scarabaeidae</taxon>
        <taxon>Rutelinae</taxon>
        <taxon>Popillia</taxon>
    </lineage>
</organism>
<evidence type="ECO:0000259" key="7">
    <source>
        <dbReference type="PROSITE" id="PS50217"/>
    </source>
</evidence>
<evidence type="ECO:0000256" key="2">
    <source>
        <dbReference type="ARBA" id="ARBA00023015"/>
    </source>
</evidence>
<evidence type="ECO:0000313" key="8">
    <source>
        <dbReference type="EMBL" id="KAK9723096.1"/>
    </source>
</evidence>
<sequence>MISTSWDVKNSRVQQCALATPRLFKLEVARYPEFCRLVAEFTPETEKKIKGIIDVLKQHIMVAELVGRGQSGSPVNGELPLLNSSMPSSHGRDGLLTSPSPNPDNYQQSYGLTSPGHLKSKEILPQRKQREFTPDNKKDDSYWDRRRRNNEAAKRSREKRRFNDMVLEQRVVELTKENALLKAQLETIKEEFGICGEKFVCAEKVLASLPNKEQVLSYTKRQKLTHPTFFSCPSPIPTPVIHQPVLGSPSPQPIPHPQNVILPTPSHHEPPYREPAEYHPQYFPAYHHSPIHYDTSNNALNLSRSRSRGRQFPYEVSSHSGDESAPLALTTSESNNSLPLKLRHKVHLGDKDAASALLSLHNIKQEPGPRSSPPWDAEGSSDERDSGISLGAEWTTSAAAATLQNLQKQSQLAIQEHSATAEGKERLTSELERISSEVAYLKSMIRKDPKDLSQQQ</sequence>
<protein>
    <submittedName>
        <fullName evidence="8">Basic region leucine zipper</fullName>
    </submittedName>
</protein>
<feature type="region of interest" description="Disordered" evidence="6">
    <location>
        <begin position="363"/>
        <end position="388"/>
    </location>
</feature>
<dbReference type="Gene3D" id="1.20.5.170">
    <property type="match status" value="1"/>
</dbReference>
<evidence type="ECO:0000256" key="3">
    <source>
        <dbReference type="ARBA" id="ARBA00023125"/>
    </source>
</evidence>
<comment type="similarity">
    <text evidence="1">Belongs to the bZIP family. NFIL3 subfamily.</text>
</comment>
<proteinExistence type="inferred from homology"/>
<keyword evidence="4" id="KW-0804">Transcription</keyword>
<evidence type="ECO:0000256" key="4">
    <source>
        <dbReference type="ARBA" id="ARBA00023163"/>
    </source>
</evidence>
<feature type="domain" description="BZIP" evidence="7">
    <location>
        <begin position="139"/>
        <end position="191"/>
    </location>
</feature>
<gene>
    <name evidence="8" type="ORF">QE152_g19338</name>
</gene>
<evidence type="ECO:0000256" key="1">
    <source>
        <dbReference type="ARBA" id="ARBA00006079"/>
    </source>
</evidence>
<dbReference type="PANTHER" id="PTHR15284">
    <property type="entry name" value="NUCLEAR FACTOR INTERLEUKIN-3-REGULATED PROTEIN"/>
    <property type="match status" value="1"/>
</dbReference>
<dbReference type="InterPro" id="IPR004827">
    <property type="entry name" value="bZIP"/>
</dbReference>
<dbReference type="GO" id="GO:0003677">
    <property type="term" value="F:DNA binding"/>
    <property type="evidence" value="ECO:0007669"/>
    <property type="project" value="UniProtKB-KW"/>
</dbReference>
<dbReference type="GO" id="GO:0007623">
    <property type="term" value="P:circadian rhythm"/>
    <property type="evidence" value="ECO:0007669"/>
    <property type="project" value="TreeGrafter"/>
</dbReference>
<dbReference type="InterPro" id="IPR046347">
    <property type="entry name" value="bZIP_sf"/>
</dbReference>
<dbReference type="GO" id="GO:0003700">
    <property type="term" value="F:DNA-binding transcription factor activity"/>
    <property type="evidence" value="ECO:0007669"/>
    <property type="project" value="InterPro"/>
</dbReference>
<name>A0AAW1KQL0_POPJA</name>
<dbReference type="SMART" id="SM00338">
    <property type="entry name" value="BRLZ"/>
    <property type="match status" value="1"/>
</dbReference>
<feature type="region of interest" description="Disordered" evidence="6">
    <location>
        <begin position="68"/>
        <end position="158"/>
    </location>
</feature>
<dbReference type="InterPro" id="IPR047106">
    <property type="entry name" value="NFIL3-like_bZIP"/>
</dbReference>
<accession>A0AAW1KQL0</accession>
<dbReference type="InterPro" id="IPR047229">
    <property type="entry name" value="NFIL3-like"/>
</dbReference>
<keyword evidence="3" id="KW-0238">DNA-binding</keyword>
<evidence type="ECO:0000256" key="5">
    <source>
        <dbReference type="ARBA" id="ARBA00023242"/>
    </source>
</evidence>
<dbReference type="Proteomes" id="UP001458880">
    <property type="component" value="Unassembled WGS sequence"/>
</dbReference>
<dbReference type="PROSITE" id="PS50217">
    <property type="entry name" value="BZIP"/>
    <property type="match status" value="1"/>
</dbReference>
<evidence type="ECO:0000313" key="9">
    <source>
        <dbReference type="Proteomes" id="UP001458880"/>
    </source>
</evidence>
<dbReference type="CDD" id="cd14694">
    <property type="entry name" value="bZIP_NFIL3"/>
    <property type="match status" value="1"/>
</dbReference>
<keyword evidence="2" id="KW-0805">Transcription regulation</keyword>
<dbReference type="GO" id="GO:0005634">
    <property type="term" value="C:nucleus"/>
    <property type="evidence" value="ECO:0007669"/>
    <property type="project" value="TreeGrafter"/>
</dbReference>
<keyword evidence="9" id="KW-1185">Reference proteome</keyword>
<feature type="compositionally biased region" description="Basic and acidic residues" evidence="6">
    <location>
        <begin position="119"/>
        <end position="155"/>
    </location>
</feature>
<feature type="region of interest" description="Disordered" evidence="6">
    <location>
        <begin position="306"/>
        <end position="332"/>
    </location>
</feature>
<comment type="caution">
    <text evidence="8">The sequence shown here is derived from an EMBL/GenBank/DDBJ whole genome shotgun (WGS) entry which is preliminary data.</text>
</comment>
<dbReference type="SUPFAM" id="SSF57959">
    <property type="entry name" value="Leucine zipper domain"/>
    <property type="match status" value="1"/>
</dbReference>
<evidence type="ECO:0000256" key="6">
    <source>
        <dbReference type="SAM" id="MobiDB-lite"/>
    </source>
</evidence>
<dbReference type="PROSITE" id="PS00036">
    <property type="entry name" value="BZIP_BASIC"/>
    <property type="match status" value="1"/>
</dbReference>
<dbReference type="EMBL" id="JASPKY010000182">
    <property type="protein sequence ID" value="KAK9723096.1"/>
    <property type="molecule type" value="Genomic_DNA"/>
</dbReference>
<reference evidence="8 9" key="1">
    <citation type="journal article" date="2024" name="BMC Genomics">
        <title>De novo assembly and annotation of Popillia japonica's genome with initial clues to its potential as an invasive pest.</title>
        <authorList>
            <person name="Cucini C."/>
            <person name="Boschi S."/>
            <person name="Funari R."/>
            <person name="Cardaioli E."/>
            <person name="Iannotti N."/>
            <person name="Marturano G."/>
            <person name="Paoli F."/>
            <person name="Bruttini M."/>
            <person name="Carapelli A."/>
            <person name="Frati F."/>
            <person name="Nardi F."/>
        </authorList>
    </citation>
    <scope>NUCLEOTIDE SEQUENCE [LARGE SCALE GENOMIC DNA]</scope>
    <source>
        <strain evidence="8">DMR45628</strain>
    </source>
</reference>
<keyword evidence="5" id="KW-0539">Nucleus</keyword>
<dbReference type="Pfam" id="PF07716">
    <property type="entry name" value="bZIP_2"/>
    <property type="match status" value="1"/>
</dbReference>
<dbReference type="FunFam" id="1.20.5.170:FF:000025">
    <property type="entry name" value="nuclear factor interleukin-3-regulated protein-like"/>
    <property type="match status" value="1"/>
</dbReference>
<dbReference type="AlphaFoldDB" id="A0AAW1KQL0"/>
<feature type="compositionally biased region" description="Polar residues" evidence="6">
    <location>
        <begin position="97"/>
        <end position="112"/>
    </location>
</feature>